<evidence type="ECO:0000256" key="9">
    <source>
        <dbReference type="SAM" id="MobiDB-lite"/>
    </source>
</evidence>
<dbReference type="Proteomes" id="UP000236333">
    <property type="component" value="Unassembled WGS sequence"/>
</dbReference>
<gene>
    <name evidence="11" type="ORF">TSOC_007239</name>
</gene>
<dbReference type="GO" id="GO:0006890">
    <property type="term" value="P:retrograde vesicle-mediated transport, Golgi to endoplasmic reticulum"/>
    <property type="evidence" value="ECO:0007669"/>
    <property type="project" value="TreeGrafter"/>
</dbReference>
<keyword evidence="8 10" id="KW-0472">Membrane</keyword>
<comment type="subcellular location">
    <subcellularLocation>
        <location evidence="1">Membrane</location>
        <topology evidence="1">Single-pass type IV membrane protein</topology>
    </subcellularLocation>
</comment>
<organism evidence="11 12">
    <name type="scientific">Tetrabaena socialis</name>
    <dbReference type="NCBI Taxonomy" id="47790"/>
    <lineage>
        <taxon>Eukaryota</taxon>
        <taxon>Viridiplantae</taxon>
        <taxon>Chlorophyta</taxon>
        <taxon>core chlorophytes</taxon>
        <taxon>Chlorophyceae</taxon>
        <taxon>CS clade</taxon>
        <taxon>Chlamydomonadales</taxon>
        <taxon>Tetrabaenaceae</taxon>
        <taxon>Tetrabaena</taxon>
    </lineage>
</organism>
<comment type="caution">
    <text evidence="11">The sequence shown here is derived from an EMBL/GenBank/DDBJ whole genome shotgun (WGS) entry which is preliminary data.</text>
</comment>
<evidence type="ECO:0000256" key="10">
    <source>
        <dbReference type="SAM" id="Phobius"/>
    </source>
</evidence>
<comment type="similarity">
    <text evidence="2">Belongs to the syntaxin family.</text>
</comment>
<keyword evidence="4 10" id="KW-0812">Transmembrane</keyword>
<accession>A0A2J8A1K0</accession>
<sequence>MDRTTDLMAAAERFLTTASLPPEQAHKLRAAVMLRRSAAAQSSFAVAAKGVEDSIRTLWDSIRSIQREYTEPGAMTSPDPAKDANEAQVAAFISRIGGYIERLKQAAAAAQGPDRGRVNEHTSAHMHGVVLILAERLHRATMCFDRLRAARYQALLDSRGPAAGSSSSARAAAGAAGGPAGRQDGLQRGSLDAGAVGTSRRGPVAGARAAALAAARSGWQHIVGAHAAGVKGHGDEATDAAAAAAAADGDGSARAWPVQVQEVEQENKALLEHLTATRGAARSVEQSVRDVAALNQMFSAAVLAQAETIETIYLAAVEATHHITAGNVSLTKTVAVNRSTSRYLLVLLLVAALCLLFFDWFNS</sequence>
<evidence type="ECO:0000256" key="5">
    <source>
        <dbReference type="ARBA" id="ARBA00022927"/>
    </source>
</evidence>
<dbReference type="GO" id="GO:0031201">
    <property type="term" value="C:SNARE complex"/>
    <property type="evidence" value="ECO:0007669"/>
    <property type="project" value="TreeGrafter"/>
</dbReference>
<reference evidence="11 12" key="1">
    <citation type="journal article" date="2017" name="Mol. Biol. Evol.">
        <title>The 4-celled Tetrabaena socialis nuclear genome reveals the essential components for genetic control of cell number at the origin of multicellularity in the volvocine lineage.</title>
        <authorList>
            <person name="Featherston J."/>
            <person name="Arakaki Y."/>
            <person name="Hanschen E.R."/>
            <person name="Ferris P.J."/>
            <person name="Michod R.E."/>
            <person name="Olson B.J.S.C."/>
            <person name="Nozaki H."/>
            <person name="Durand P.M."/>
        </authorList>
    </citation>
    <scope>NUCLEOTIDE SEQUENCE [LARGE SCALE GENOMIC DNA]</scope>
    <source>
        <strain evidence="11 12">NIES-571</strain>
    </source>
</reference>
<keyword evidence="3" id="KW-0813">Transport</keyword>
<evidence type="ECO:0000313" key="12">
    <source>
        <dbReference type="Proteomes" id="UP000236333"/>
    </source>
</evidence>
<keyword evidence="5" id="KW-0653">Protein transport</keyword>
<evidence type="ECO:0000256" key="6">
    <source>
        <dbReference type="ARBA" id="ARBA00022989"/>
    </source>
</evidence>
<feature type="region of interest" description="Disordered" evidence="9">
    <location>
        <begin position="159"/>
        <end position="201"/>
    </location>
</feature>
<keyword evidence="7" id="KW-0175">Coiled coil</keyword>
<evidence type="ECO:0000313" key="11">
    <source>
        <dbReference type="EMBL" id="PNH06392.1"/>
    </source>
</evidence>
<evidence type="ECO:0000256" key="2">
    <source>
        <dbReference type="ARBA" id="ARBA00009063"/>
    </source>
</evidence>
<dbReference type="OrthoDB" id="342981at2759"/>
<dbReference type="GO" id="GO:0015031">
    <property type="term" value="P:protein transport"/>
    <property type="evidence" value="ECO:0007669"/>
    <property type="project" value="UniProtKB-KW"/>
</dbReference>
<protein>
    <submittedName>
        <fullName evidence="11">Syntaxin-18</fullName>
    </submittedName>
</protein>
<keyword evidence="12" id="KW-1185">Reference proteome</keyword>
<dbReference type="EMBL" id="PGGS01000239">
    <property type="protein sequence ID" value="PNH06392.1"/>
    <property type="molecule type" value="Genomic_DNA"/>
</dbReference>
<feature type="compositionally biased region" description="Low complexity" evidence="9">
    <location>
        <begin position="159"/>
        <end position="174"/>
    </location>
</feature>
<dbReference type="PANTHER" id="PTHR15959:SF0">
    <property type="entry name" value="SYNTAXIN-18"/>
    <property type="match status" value="1"/>
</dbReference>
<dbReference type="Gene3D" id="1.20.5.110">
    <property type="match status" value="1"/>
</dbReference>
<evidence type="ECO:0000256" key="1">
    <source>
        <dbReference type="ARBA" id="ARBA00004211"/>
    </source>
</evidence>
<evidence type="ECO:0000256" key="4">
    <source>
        <dbReference type="ARBA" id="ARBA00022692"/>
    </source>
</evidence>
<evidence type="ECO:0000256" key="7">
    <source>
        <dbReference type="ARBA" id="ARBA00023054"/>
    </source>
</evidence>
<keyword evidence="6 10" id="KW-1133">Transmembrane helix</keyword>
<name>A0A2J8A1K0_9CHLO</name>
<proteinExistence type="inferred from homology"/>
<dbReference type="AlphaFoldDB" id="A0A2J8A1K0"/>
<dbReference type="PANTHER" id="PTHR15959">
    <property type="entry name" value="SYNTAXIN-18"/>
    <property type="match status" value="1"/>
</dbReference>
<feature type="transmembrane region" description="Helical" evidence="10">
    <location>
        <begin position="343"/>
        <end position="361"/>
    </location>
</feature>
<evidence type="ECO:0000256" key="8">
    <source>
        <dbReference type="ARBA" id="ARBA00023136"/>
    </source>
</evidence>
<evidence type="ECO:0000256" key="3">
    <source>
        <dbReference type="ARBA" id="ARBA00022448"/>
    </source>
</evidence>
<dbReference type="GO" id="GO:0005783">
    <property type="term" value="C:endoplasmic reticulum"/>
    <property type="evidence" value="ECO:0007669"/>
    <property type="project" value="TreeGrafter"/>
</dbReference>